<evidence type="ECO:0008006" key="4">
    <source>
        <dbReference type="Google" id="ProtNLM"/>
    </source>
</evidence>
<sequence>MKTTIKTFAFALAFIASTFAANAEDKETKRASTFGTGIYPTKTGKINVLVNKLNNDANTTILLKNEAGIVVYRETVSRDNQKFGRTLNMDQMDAGKYEVDVISGREIQSKSFELSEQKTERTLSVK</sequence>
<feature type="signal peptide" evidence="1">
    <location>
        <begin position="1"/>
        <end position="23"/>
    </location>
</feature>
<name>A0A1T5CDX3_9BACT</name>
<dbReference type="EMBL" id="FUZA01000001">
    <property type="protein sequence ID" value="SKB57677.1"/>
    <property type="molecule type" value="Genomic_DNA"/>
</dbReference>
<proteinExistence type="predicted"/>
<dbReference type="RefSeq" id="WP_082214019.1">
    <property type="nucleotide sequence ID" value="NZ_FUZA01000001.1"/>
</dbReference>
<reference evidence="3" key="1">
    <citation type="submission" date="2017-02" db="EMBL/GenBank/DDBJ databases">
        <authorList>
            <person name="Varghese N."/>
            <person name="Submissions S."/>
        </authorList>
    </citation>
    <scope>NUCLEOTIDE SEQUENCE [LARGE SCALE GENOMIC DNA]</scope>
    <source>
        <strain evidence="3">DSM 22270</strain>
    </source>
</reference>
<keyword evidence="1" id="KW-0732">Signal</keyword>
<protein>
    <recommendedName>
        <fullName evidence="4">Por secretion system C-terminal sorting domain-containing protein</fullName>
    </recommendedName>
</protein>
<feature type="chain" id="PRO_5012323630" description="Por secretion system C-terminal sorting domain-containing protein" evidence="1">
    <location>
        <begin position="24"/>
        <end position="126"/>
    </location>
</feature>
<evidence type="ECO:0000313" key="2">
    <source>
        <dbReference type="EMBL" id="SKB57677.1"/>
    </source>
</evidence>
<organism evidence="2 3">
    <name type="scientific">Dyadobacter psychrophilus</name>
    <dbReference type="NCBI Taxonomy" id="651661"/>
    <lineage>
        <taxon>Bacteria</taxon>
        <taxon>Pseudomonadati</taxon>
        <taxon>Bacteroidota</taxon>
        <taxon>Cytophagia</taxon>
        <taxon>Cytophagales</taxon>
        <taxon>Spirosomataceae</taxon>
        <taxon>Dyadobacter</taxon>
    </lineage>
</organism>
<dbReference type="AlphaFoldDB" id="A0A1T5CDX3"/>
<dbReference type="Proteomes" id="UP000190897">
    <property type="component" value="Unassembled WGS sequence"/>
</dbReference>
<evidence type="ECO:0000313" key="3">
    <source>
        <dbReference type="Proteomes" id="UP000190897"/>
    </source>
</evidence>
<accession>A0A1T5CDX3</accession>
<evidence type="ECO:0000256" key="1">
    <source>
        <dbReference type="SAM" id="SignalP"/>
    </source>
</evidence>
<keyword evidence="3" id="KW-1185">Reference proteome</keyword>
<dbReference type="OrthoDB" id="961604at2"/>
<gene>
    <name evidence="2" type="ORF">SAMN05660293_01162</name>
</gene>
<dbReference type="STRING" id="651661.SAMN05660293_01162"/>